<feature type="compositionally biased region" description="Polar residues" evidence="1">
    <location>
        <begin position="104"/>
        <end position="114"/>
    </location>
</feature>
<evidence type="ECO:0000256" key="1">
    <source>
        <dbReference type="SAM" id="MobiDB-lite"/>
    </source>
</evidence>
<comment type="caution">
    <text evidence="2">The sequence shown here is derived from an EMBL/GenBank/DDBJ whole genome shotgun (WGS) entry which is preliminary data.</text>
</comment>
<reference evidence="2 3" key="1">
    <citation type="journal article" date="2020" name="Nature">
        <title>Six reference-quality genomes reveal evolution of bat adaptations.</title>
        <authorList>
            <person name="Jebb D."/>
            <person name="Huang Z."/>
            <person name="Pippel M."/>
            <person name="Hughes G.M."/>
            <person name="Lavrichenko K."/>
            <person name="Devanna P."/>
            <person name="Winkler S."/>
            <person name="Jermiin L.S."/>
            <person name="Skirmuntt E.C."/>
            <person name="Katzourakis A."/>
            <person name="Burkitt-Gray L."/>
            <person name="Ray D.A."/>
            <person name="Sullivan K.A.M."/>
            <person name="Roscito J.G."/>
            <person name="Kirilenko B.M."/>
            <person name="Davalos L.M."/>
            <person name="Corthals A.P."/>
            <person name="Power M.L."/>
            <person name="Jones G."/>
            <person name="Ransome R.D."/>
            <person name="Dechmann D.K.N."/>
            <person name="Locatelli A.G."/>
            <person name="Puechmaille S.J."/>
            <person name="Fedrigo O."/>
            <person name="Jarvis E.D."/>
            <person name="Hiller M."/>
            <person name="Vernes S.C."/>
            <person name="Myers E.W."/>
            <person name="Teeling E.C."/>
        </authorList>
    </citation>
    <scope>NUCLEOTIDE SEQUENCE [LARGE SCALE GENOMIC DNA]</scope>
    <source>
        <strain evidence="2">MMolMol1</strain>
        <tissue evidence="2">Muscle</tissue>
    </source>
</reference>
<gene>
    <name evidence="2" type="ORF">HJG59_011104</name>
</gene>
<proteinExistence type="predicted"/>
<dbReference type="EMBL" id="JACASF010000007">
    <property type="protein sequence ID" value="KAF6469727.1"/>
    <property type="molecule type" value="Genomic_DNA"/>
</dbReference>
<evidence type="ECO:0000313" key="3">
    <source>
        <dbReference type="Proteomes" id="UP000550707"/>
    </source>
</evidence>
<dbReference type="Proteomes" id="UP000550707">
    <property type="component" value="Unassembled WGS sequence"/>
</dbReference>
<name>A0A7J8HBR2_MOLMO</name>
<feature type="region of interest" description="Disordered" evidence="1">
    <location>
        <begin position="104"/>
        <end position="141"/>
    </location>
</feature>
<organism evidence="2 3">
    <name type="scientific">Molossus molossus</name>
    <name type="common">Pallas' mastiff bat</name>
    <name type="synonym">Vespertilio molossus</name>
    <dbReference type="NCBI Taxonomy" id="27622"/>
    <lineage>
        <taxon>Eukaryota</taxon>
        <taxon>Metazoa</taxon>
        <taxon>Chordata</taxon>
        <taxon>Craniata</taxon>
        <taxon>Vertebrata</taxon>
        <taxon>Euteleostomi</taxon>
        <taxon>Mammalia</taxon>
        <taxon>Eutheria</taxon>
        <taxon>Laurasiatheria</taxon>
        <taxon>Chiroptera</taxon>
        <taxon>Yangochiroptera</taxon>
        <taxon>Molossidae</taxon>
        <taxon>Molossus</taxon>
    </lineage>
</organism>
<dbReference type="AlphaFoldDB" id="A0A7J8HBR2"/>
<feature type="compositionally biased region" description="Basic and acidic residues" evidence="1">
    <location>
        <begin position="127"/>
        <end position="141"/>
    </location>
</feature>
<protein>
    <submittedName>
        <fullName evidence="2">Uncharacterized protein</fullName>
    </submittedName>
</protein>
<accession>A0A7J8HBR2</accession>
<sequence length="163" mass="19255">MDVRQAMSCVHLVDCEAKFSWAQVNSTYFFPPDIMWCFSPRRKRSPPIKHNLLSWTSHLADVSIMVSIFRCRKSEFHMHLNVWTLGKRVNLSWSVHNEDFGSRTSNTDVISRNKTWPPPARRRRTERRASPWREDGKGTVGRSRDLRQAARPCWAFTCRRQCF</sequence>
<dbReference type="InParanoid" id="A0A7J8HBR2"/>
<evidence type="ECO:0000313" key="2">
    <source>
        <dbReference type="EMBL" id="KAF6469727.1"/>
    </source>
</evidence>
<keyword evidence="3" id="KW-1185">Reference proteome</keyword>